<feature type="compositionally biased region" description="Basic and acidic residues" evidence="1">
    <location>
        <begin position="200"/>
        <end position="220"/>
    </location>
</feature>
<feature type="compositionally biased region" description="Basic and acidic residues" evidence="1">
    <location>
        <begin position="364"/>
        <end position="413"/>
    </location>
</feature>
<dbReference type="RefSeq" id="XP_051359342.1">
    <property type="nucleotide sequence ID" value="XM_051509692.1"/>
</dbReference>
<dbReference type="EMBL" id="JAGIXG020000067">
    <property type="protein sequence ID" value="KAI6778486.1"/>
    <property type="molecule type" value="Genomic_DNA"/>
</dbReference>
<feature type="compositionally biased region" description="Basic residues" evidence="1">
    <location>
        <begin position="109"/>
        <end position="126"/>
    </location>
</feature>
<protein>
    <submittedName>
        <fullName evidence="2">Uncharacterized protein</fullName>
    </submittedName>
</protein>
<feature type="compositionally biased region" description="Basic and acidic residues" evidence="1">
    <location>
        <begin position="138"/>
        <end position="148"/>
    </location>
</feature>
<evidence type="ECO:0000313" key="2">
    <source>
        <dbReference type="EMBL" id="KAI6778486.1"/>
    </source>
</evidence>
<feature type="compositionally biased region" description="Acidic residues" evidence="1">
    <location>
        <begin position="443"/>
        <end position="454"/>
    </location>
</feature>
<reference evidence="2" key="2">
    <citation type="submission" date="2022-07" db="EMBL/GenBank/DDBJ databases">
        <authorList>
            <person name="Goncalves M.F.M."/>
            <person name="Hilario S."/>
            <person name="Van De Peer Y."/>
            <person name="Esteves A.C."/>
            <person name="Alves A."/>
        </authorList>
    </citation>
    <scope>NUCLEOTIDE SEQUENCE</scope>
    <source>
        <strain evidence="2">MUM 19.33</strain>
    </source>
</reference>
<feature type="region of interest" description="Disordered" evidence="1">
    <location>
        <begin position="71"/>
        <end position="226"/>
    </location>
</feature>
<accession>A0A9P9XVK3</accession>
<comment type="caution">
    <text evidence="2">The sequence shown here is derived from an EMBL/GenBank/DDBJ whole genome shotgun (WGS) entry which is preliminary data.</text>
</comment>
<dbReference type="Proteomes" id="UP001055219">
    <property type="component" value="Unassembled WGS sequence"/>
</dbReference>
<feature type="region of interest" description="Disordered" evidence="1">
    <location>
        <begin position="307"/>
        <end position="478"/>
    </location>
</feature>
<keyword evidence="3" id="KW-1185">Reference proteome</keyword>
<proteinExistence type="predicted"/>
<dbReference type="OrthoDB" id="3550095at2759"/>
<sequence>MLPSSITISRRQVNTLACRLLHLLQLRHSIPRCRSILRHRLSTIRNTIRRQYITRRGSILHPRISLTKALQDRNEIPRDHNLTRRWDEPVRASQGIQEQRHNEQASSKSQKKKKSNRNKNRRKSKHQTAQAGKATAPPKDDGQVGGEHDVEDDKSEHSEQDSEAPEDTNDTAVPAKDEDVVEAPAEAPRGTELVEPVNEENVKEVKTASEDQEKAERSLTPEEEMSDWAWEEKMVFTESQIVHESDPVGKPLPVEYTEDVLLPPKWDAKCLVSDFFTHDNIEDFSRPVHETKHWVLLQFDPAFAWDGRLPSGDAFPRPPLPGAISSDGAHEALDVPLATVEEDEPLGGISPKRKRSEEPPQYTKRRDSRTEASRERPSLPRQRDSYRPDPGRRVSGSQRRDPSPGRQRSDMGRRSPTPRRSPSVASTRSSRLNSLERELLGIDGDDKEPSDDEKEPERARQNKRRRVQRLDAAYSRRW</sequence>
<feature type="compositionally biased region" description="Low complexity" evidence="1">
    <location>
        <begin position="414"/>
        <end position="433"/>
    </location>
</feature>
<reference evidence="2" key="1">
    <citation type="journal article" date="2021" name="J Fungi (Basel)">
        <title>Genomic and Metabolomic Analyses of the Marine Fungus Emericellopsis cladophorae: Insights into Saltwater Adaptability Mechanisms and Its Biosynthetic Potential.</title>
        <authorList>
            <person name="Goncalves M.F.M."/>
            <person name="Hilario S."/>
            <person name="Van de Peer Y."/>
            <person name="Esteves A.C."/>
            <person name="Alves A."/>
        </authorList>
    </citation>
    <scope>NUCLEOTIDE SEQUENCE</scope>
    <source>
        <strain evidence="2">MUM 19.33</strain>
    </source>
</reference>
<feature type="compositionally biased region" description="Basic and acidic residues" evidence="1">
    <location>
        <begin position="71"/>
        <end position="90"/>
    </location>
</feature>
<dbReference type="AlphaFoldDB" id="A0A9P9XVK3"/>
<gene>
    <name evidence="2" type="ORF">J7T54_000382</name>
</gene>
<dbReference type="GeneID" id="75826901"/>
<organism evidence="2 3">
    <name type="scientific">Emericellopsis cladophorae</name>
    <dbReference type="NCBI Taxonomy" id="2686198"/>
    <lineage>
        <taxon>Eukaryota</taxon>
        <taxon>Fungi</taxon>
        <taxon>Dikarya</taxon>
        <taxon>Ascomycota</taxon>
        <taxon>Pezizomycotina</taxon>
        <taxon>Sordariomycetes</taxon>
        <taxon>Hypocreomycetidae</taxon>
        <taxon>Hypocreales</taxon>
        <taxon>Bionectriaceae</taxon>
        <taxon>Emericellopsis</taxon>
    </lineage>
</organism>
<evidence type="ECO:0000313" key="3">
    <source>
        <dbReference type="Proteomes" id="UP001055219"/>
    </source>
</evidence>
<name>A0A9P9XVK3_9HYPO</name>
<evidence type="ECO:0000256" key="1">
    <source>
        <dbReference type="SAM" id="MobiDB-lite"/>
    </source>
</evidence>